<evidence type="ECO:0000256" key="1">
    <source>
        <dbReference type="ARBA" id="ARBA00006479"/>
    </source>
</evidence>
<evidence type="ECO:0000313" key="3">
    <source>
        <dbReference type="Proteomes" id="UP001195903"/>
    </source>
</evidence>
<dbReference type="SUPFAM" id="SSF53067">
    <property type="entry name" value="Actin-like ATPase domain"/>
    <property type="match status" value="1"/>
</dbReference>
<sequence length="285" mass="29876">MSIVCLDLGGTKLAIGRVTGAQVDGVTRLAVPQQADYDTLLQFLQQALESVLCESDTGIALGVPGTVSLQSGQLLEVLNLPALNGRALALALTARFRLPVSINNDANLFALGESVLGGGKDLLGITLGTGVGAGVVFDGRLYSGKHCSAGEIGSFQYLDGIMEHYCSGQFFWRAGLRGEEAYALALAGDAAALALFERFGEHLGELMVQALLAYDPADIVLGGSVSQAFELFAPAMWRTLTARVPAALLDGLCIRQSTDPNAALIGAAHWFLQHMGTNTHEMAVA</sequence>
<comment type="similarity">
    <text evidence="1">Belongs to the ROK (NagC/XylR) family.</text>
</comment>
<organism evidence="2 3">
    <name type="scientific">Shewanella jiangmenensis</name>
    <dbReference type="NCBI Taxonomy" id="2837387"/>
    <lineage>
        <taxon>Bacteria</taxon>
        <taxon>Pseudomonadati</taxon>
        <taxon>Pseudomonadota</taxon>
        <taxon>Gammaproteobacteria</taxon>
        <taxon>Alteromonadales</taxon>
        <taxon>Shewanellaceae</taxon>
        <taxon>Shewanella</taxon>
    </lineage>
</organism>
<accession>A0ABS5V8E9</accession>
<dbReference type="PANTHER" id="PTHR18964:SF149">
    <property type="entry name" value="BIFUNCTIONAL UDP-N-ACETYLGLUCOSAMINE 2-EPIMERASE_N-ACETYLMANNOSAMINE KINASE"/>
    <property type="match status" value="1"/>
</dbReference>
<comment type="caution">
    <text evidence="2">The sequence shown here is derived from an EMBL/GenBank/DDBJ whole genome shotgun (WGS) entry which is preliminary data.</text>
</comment>
<dbReference type="InterPro" id="IPR043129">
    <property type="entry name" value="ATPase_NBD"/>
</dbReference>
<gene>
    <name evidence="2" type="ORF">KJI95_17235</name>
</gene>
<dbReference type="RefSeq" id="WP_214508443.1">
    <property type="nucleotide sequence ID" value="NZ_JAHEPS010000009.1"/>
</dbReference>
<dbReference type="EMBL" id="JAHEPS010000009">
    <property type="protein sequence ID" value="MBT1446243.1"/>
    <property type="molecule type" value="Genomic_DNA"/>
</dbReference>
<dbReference type="Pfam" id="PF00480">
    <property type="entry name" value="ROK"/>
    <property type="match status" value="1"/>
</dbReference>
<dbReference type="Proteomes" id="UP001195903">
    <property type="component" value="Unassembled WGS sequence"/>
</dbReference>
<proteinExistence type="inferred from homology"/>
<dbReference type="InterPro" id="IPR000600">
    <property type="entry name" value="ROK"/>
</dbReference>
<dbReference type="Gene3D" id="3.30.420.40">
    <property type="match status" value="2"/>
</dbReference>
<name>A0ABS5V8E9_9GAMM</name>
<keyword evidence="3" id="KW-1185">Reference proteome</keyword>
<dbReference type="PANTHER" id="PTHR18964">
    <property type="entry name" value="ROK (REPRESSOR, ORF, KINASE) FAMILY"/>
    <property type="match status" value="1"/>
</dbReference>
<evidence type="ECO:0000313" key="2">
    <source>
        <dbReference type="EMBL" id="MBT1446243.1"/>
    </source>
</evidence>
<protein>
    <submittedName>
        <fullName evidence="2">ROK family protein</fullName>
    </submittedName>
</protein>
<reference evidence="2 3" key="1">
    <citation type="submission" date="2021-05" db="EMBL/GenBank/DDBJ databases">
        <title>Shewanella sp. JM162201.</title>
        <authorList>
            <person name="Xu S."/>
            <person name="Li A."/>
        </authorList>
    </citation>
    <scope>NUCLEOTIDE SEQUENCE [LARGE SCALE GENOMIC DNA]</scope>
    <source>
        <strain evidence="2 3">JM162201</strain>
    </source>
</reference>
<dbReference type="CDD" id="cd23763">
    <property type="entry name" value="ASKHA_ATPase_ROK"/>
    <property type="match status" value="1"/>
</dbReference>